<keyword evidence="1" id="KW-0812">Transmembrane</keyword>
<organism evidence="2 3">
    <name type="scientific">Candidatus Glassbacteria bacterium GWA2_58_10</name>
    <dbReference type="NCBI Taxonomy" id="1817865"/>
    <lineage>
        <taxon>Bacteria</taxon>
        <taxon>Candidatus Glassiibacteriota</taxon>
    </lineage>
</organism>
<dbReference type="EMBL" id="MFIV01000073">
    <property type="protein sequence ID" value="OGF98623.1"/>
    <property type="molecule type" value="Genomic_DNA"/>
</dbReference>
<protein>
    <recommendedName>
        <fullName evidence="4">Periplasmic heavy metal sensor</fullName>
    </recommendedName>
</protein>
<keyword evidence="1" id="KW-0472">Membrane</keyword>
<gene>
    <name evidence="2" type="ORF">A2Z86_12075</name>
</gene>
<evidence type="ECO:0008006" key="4">
    <source>
        <dbReference type="Google" id="ProtNLM"/>
    </source>
</evidence>
<dbReference type="AlphaFoldDB" id="A0A1F5YEQ7"/>
<dbReference type="Proteomes" id="UP000176992">
    <property type="component" value="Unassembled WGS sequence"/>
</dbReference>
<evidence type="ECO:0000313" key="3">
    <source>
        <dbReference type="Proteomes" id="UP000176992"/>
    </source>
</evidence>
<proteinExistence type="predicted"/>
<evidence type="ECO:0000256" key="1">
    <source>
        <dbReference type="SAM" id="Phobius"/>
    </source>
</evidence>
<comment type="caution">
    <text evidence="2">The sequence shown here is derived from an EMBL/GenBank/DDBJ whole genome shotgun (WGS) entry which is preliminary data.</text>
</comment>
<keyword evidence="1" id="KW-1133">Transmembrane helix</keyword>
<feature type="transmembrane region" description="Helical" evidence="1">
    <location>
        <begin position="6"/>
        <end position="27"/>
    </location>
</feature>
<sequence length="148" mass="17199">MATGKILQFVLTAVIGFFLIFLISNCANSGGRSRGRGAYGDWGRADSLWRPDPEQMRKQSEEKFERMCIELGLNENQRKEAARLFEKTLDEREALARKIHDRKIERPAALEQIEKAFLDYRQKLTALLDEEQAKKLDGYWERWLSSGM</sequence>
<accession>A0A1F5YEQ7</accession>
<reference evidence="2 3" key="1">
    <citation type="journal article" date="2016" name="Nat. Commun.">
        <title>Thousands of microbial genomes shed light on interconnected biogeochemical processes in an aquifer system.</title>
        <authorList>
            <person name="Anantharaman K."/>
            <person name="Brown C.T."/>
            <person name="Hug L.A."/>
            <person name="Sharon I."/>
            <person name="Castelle C.J."/>
            <person name="Probst A.J."/>
            <person name="Thomas B.C."/>
            <person name="Singh A."/>
            <person name="Wilkins M.J."/>
            <person name="Karaoz U."/>
            <person name="Brodie E.L."/>
            <person name="Williams K.H."/>
            <person name="Hubbard S.S."/>
            <person name="Banfield J.F."/>
        </authorList>
    </citation>
    <scope>NUCLEOTIDE SEQUENCE [LARGE SCALE GENOMIC DNA]</scope>
</reference>
<name>A0A1F5YEQ7_9BACT</name>
<evidence type="ECO:0000313" key="2">
    <source>
        <dbReference type="EMBL" id="OGF98623.1"/>
    </source>
</evidence>